<keyword evidence="3" id="KW-0227">DNA damage</keyword>
<feature type="region of interest" description="Disordered" evidence="8">
    <location>
        <begin position="1"/>
        <end position="26"/>
    </location>
</feature>
<dbReference type="PANTHER" id="PTHR12749">
    <property type="entry name" value="EXCISION REPAIR CROSS-COMPLEMENTING 1 ERCC1"/>
    <property type="match status" value="1"/>
</dbReference>
<dbReference type="EMBL" id="KV425990">
    <property type="protein sequence ID" value="KZV93448.1"/>
    <property type="molecule type" value="Genomic_DNA"/>
</dbReference>
<organism evidence="10 11">
    <name type="scientific">Exidia glandulosa HHB12029</name>
    <dbReference type="NCBI Taxonomy" id="1314781"/>
    <lineage>
        <taxon>Eukaryota</taxon>
        <taxon>Fungi</taxon>
        <taxon>Dikarya</taxon>
        <taxon>Basidiomycota</taxon>
        <taxon>Agaricomycotina</taxon>
        <taxon>Agaricomycetes</taxon>
        <taxon>Auriculariales</taxon>
        <taxon>Exidiaceae</taxon>
        <taxon>Exidia</taxon>
    </lineage>
</organism>
<dbReference type="STRING" id="1314781.A0A165IIK1"/>
<evidence type="ECO:0000256" key="1">
    <source>
        <dbReference type="ARBA" id="ARBA00004123"/>
    </source>
</evidence>
<dbReference type="GO" id="GO:0006289">
    <property type="term" value="P:nucleotide-excision repair"/>
    <property type="evidence" value="ECO:0007669"/>
    <property type="project" value="UniProtKB-ARBA"/>
</dbReference>
<gene>
    <name evidence="10" type="ORF">EXIGLDRAFT_709894</name>
</gene>
<dbReference type="Pfam" id="PF14520">
    <property type="entry name" value="HHH_5"/>
    <property type="match status" value="1"/>
</dbReference>
<dbReference type="SUPFAM" id="SSF52980">
    <property type="entry name" value="Restriction endonuclease-like"/>
    <property type="match status" value="1"/>
</dbReference>
<dbReference type="InParanoid" id="A0A165IIK1"/>
<evidence type="ECO:0000256" key="7">
    <source>
        <dbReference type="ARBA" id="ARBA00071993"/>
    </source>
</evidence>
<evidence type="ECO:0000313" key="10">
    <source>
        <dbReference type="EMBL" id="KZV93448.1"/>
    </source>
</evidence>
<dbReference type="GO" id="GO:0003684">
    <property type="term" value="F:damaged DNA binding"/>
    <property type="evidence" value="ECO:0007669"/>
    <property type="project" value="InterPro"/>
</dbReference>
<dbReference type="NCBIfam" id="TIGR00597">
    <property type="entry name" value="rad10"/>
    <property type="match status" value="1"/>
</dbReference>
<dbReference type="OrthoDB" id="10262814at2759"/>
<evidence type="ECO:0000259" key="9">
    <source>
        <dbReference type="Pfam" id="PF03834"/>
    </source>
</evidence>
<feature type="compositionally biased region" description="Low complexity" evidence="8">
    <location>
        <begin position="1"/>
        <end position="14"/>
    </location>
</feature>
<dbReference type="GO" id="GO:0070522">
    <property type="term" value="C:ERCC4-ERCC1 complex"/>
    <property type="evidence" value="ECO:0007669"/>
    <property type="project" value="TreeGrafter"/>
</dbReference>
<reference evidence="10 11" key="1">
    <citation type="journal article" date="2016" name="Mol. Biol. Evol.">
        <title>Comparative Genomics of Early-Diverging Mushroom-Forming Fungi Provides Insights into the Origins of Lignocellulose Decay Capabilities.</title>
        <authorList>
            <person name="Nagy L.G."/>
            <person name="Riley R."/>
            <person name="Tritt A."/>
            <person name="Adam C."/>
            <person name="Daum C."/>
            <person name="Floudas D."/>
            <person name="Sun H."/>
            <person name="Yadav J.S."/>
            <person name="Pangilinan J."/>
            <person name="Larsson K.H."/>
            <person name="Matsuura K."/>
            <person name="Barry K."/>
            <person name="Labutti K."/>
            <person name="Kuo R."/>
            <person name="Ohm R.A."/>
            <person name="Bhattacharya S.S."/>
            <person name="Shirouzu T."/>
            <person name="Yoshinaga Y."/>
            <person name="Martin F.M."/>
            <person name="Grigoriev I.V."/>
            <person name="Hibbett D.S."/>
        </authorList>
    </citation>
    <scope>NUCLEOTIDE SEQUENCE [LARGE SCALE GENOMIC DNA]</scope>
    <source>
        <strain evidence="10 11">HHB12029</strain>
    </source>
</reference>
<sequence length="300" mass="33364">MSAAPTASTSASASKGPPVVVQSTGSGNSILRGNPVLEHIRNVAKEWADIVPDFQVGRTTCALFLSLKYHRLHPEYVHQRIQKLGNMYNLRILLVHCDITEHQDTLRELTKMCLINNITIIVAWSAEECALYLSTYKVYEYKPPDAIRERVDKDHMSILRAALTSIRSVNKTDVTTLKTTFSSFAGVAKATQDQLVKCPGIGQTKARRIKDAFDRPFQNRPATTIADVVPLNPARTKQPSAGAMGPPPVPVAGPSKQPPPRPPREPSPTWSIELDLNKSTLHYQNLRDLQQFLFPLTTRH</sequence>
<evidence type="ECO:0000256" key="4">
    <source>
        <dbReference type="ARBA" id="ARBA00023125"/>
    </source>
</evidence>
<dbReference type="GO" id="GO:0006312">
    <property type="term" value="P:mitotic recombination"/>
    <property type="evidence" value="ECO:0007669"/>
    <property type="project" value="TreeGrafter"/>
</dbReference>
<dbReference type="FunFam" id="3.40.50.10130:FF:000001">
    <property type="entry name" value="DNA excision repair protein ERCC-1"/>
    <property type="match status" value="1"/>
</dbReference>
<dbReference type="GO" id="GO:0006302">
    <property type="term" value="P:double-strand break repair"/>
    <property type="evidence" value="ECO:0007669"/>
    <property type="project" value="UniProtKB-ARBA"/>
</dbReference>
<dbReference type="Pfam" id="PF03834">
    <property type="entry name" value="Rad10"/>
    <property type="match status" value="1"/>
</dbReference>
<protein>
    <recommendedName>
        <fullName evidence="7">DNA excision repair protein ERCC-1</fullName>
    </recommendedName>
</protein>
<dbReference type="InterPro" id="IPR011335">
    <property type="entry name" value="Restrct_endonuc-II-like"/>
</dbReference>
<dbReference type="Gene3D" id="1.10.150.20">
    <property type="entry name" value="5' to 3' exonuclease, C-terminal subdomain"/>
    <property type="match status" value="1"/>
</dbReference>
<evidence type="ECO:0000256" key="6">
    <source>
        <dbReference type="ARBA" id="ARBA00023242"/>
    </source>
</evidence>
<dbReference type="GO" id="GO:0003697">
    <property type="term" value="F:single-stranded DNA binding"/>
    <property type="evidence" value="ECO:0007669"/>
    <property type="project" value="TreeGrafter"/>
</dbReference>
<evidence type="ECO:0000256" key="2">
    <source>
        <dbReference type="ARBA" id="ARBA00008283"/>
    </source>
</evidence>
<dbReference type="SUPFAM" id="SSF47781">
    <property type="entry name" value="RuvA domain 2-like"/>
    <property type="match status" value="1"/>
</dbReference>
<dbReference type="GO" id="GO:0000110">
    <property type="term" value="C:nucleotide-excision repair factor 1 complex"/>
    <property type="evidence" value="ECO:0007669"/>
    <property type="project" value="TreeGrafter"/>
</dbReference>
<accession>A0A165IIK1</accession>
<keyword evidence="4" id="KW-0238">DNA-binding</keyword>
<name>A0A165IIK1_EXIGL</name>
<comment type="similarity">
    <text evidence="2">Belongs to the ERCC1/RAD10/SWI10 family.</text>
</comment>
<dbReference type="GO" id="GO:0070914">
    <property type="term" value="P:UV-damage excision repair"/>
    <property type="evidence" value="ECO:0007669"/>
    <property type="project" value="TreeGrafter"/>
</dbReference>
<dbReference type="AlphaFoldDB" id="A0A165IIK1"/>
<dbReference type="InterPro" id="IPR004579">
    <property type="entry name" value="ERCC1/RAD10/SWI10"/>
</dbReference>
<dbReference type="FunFam" id="1.10.150.20:FF:000017">
    <property type="entry name" value="DNA excision repair protein ERCC-1"/>
    <property type="match status" value="1"/>
</dbReference>
<keyword evidence="6" id="KW-0539">Nucleus</keyword>
<dbReference type="PANTHER" id="PTHR12749:SF0">
    <property type="entry name" value="DNA EXCISION REPAIR PROTEIN ERCC-1"/>
    <property type="match status" value="1"/>
</dbReference>
<dbReference type="InterPro" id="IPR010994">
    <property type="entry name" value="RuvA_2-like"/>
</dbReference>
<dbReference type="CDD" id="cd22325">
    <property type="entry name" value="ERCC1_C-like"/>
    <property type="match status" value="1"/>
</dbReference>
<dbReference type="FunCoup" id="A0A165IIK1">
    <property type="interactions" value="71"/>
</dbReference>
<feature type="compositionally biased region" description="Pro residues" evidence="8">
    <location>
        <begin position="245"/>
        <end position="261"/>
    </location>
</feature>
<feature type="region of interest" description="Disordered" evidence="8">
    <location>
        <begin position="228"/>
        <end position="271"/>
    </location>
</feature>
<proteinExistence type="inferred from homology"/>
<dbReference type="InterPro" id="IPR047260">
    <property type="entry name" value="ERCC1-like_central_dom"/>
</dbReference>
<dbReference type="Gene3D" id="3.40.50.10130">
    <property type="match status" value="1"/>
</dbReference>
<comment type="subcellular location">
    <subcellularLocation>
        <location evidence="1">Nucleus</location>
    </subcellularLocation>
</comment>
<evidence type="ECO:0000313" key="11">
    <source>
        <dbReference type="Proteomes" id="UP000077266"/>
    </source>
</evidence>
<evidence type="ECO:0000256" key="8">
    <source>
        <dbReference type="SAM" id="MobiDB-lite"/>
    </source>
</evidence>
<evidence type="ECO:0000256" key="3">
    <source>
        <dbReference type="ARBA" id="ARBA00022763"/>
    </source>
</evidence>
<keyword evidence="5" id="KW-0234">DNA repair</keyword>
<dbReference type="Proteomes" id="UP000077266">
    <property type="component" value="Unassembled WGS sequence"/>
</dbReference>
<evidence type="ECO:0000256" key="5">
    <source>
        <dbReference type="ARBA" id="ARBA00023204"/>
    </source>
</evidence>
<feature type="domain" description="ERCC1-like central" evidence="9">
    <location>
        <begin position="29"/>
        <end position="137"/>
    </location>
</feature>
<keyword evidence="11" id="KW-1185">Reference proteome</keyword>